<keyword evidence="3" id="KW-1185">Reference proteome</keyword>
<dbReference type="GO" id="GO:0000462">
    <property type="term" value="P:maturation of SSU-rRNA from tricistronic rRNA transcript (SSU-rRNA, 5.8S rRNA, LSU-rRNA)"/>
    <property type="evidence" value="ECO:0007669"/>
    <property type="project" value="TreeGrafter"/>
</dbReference>
<comment type="caution">
    <text evidence="2">The sequence shown here is derived from an EMBL/GenBank/DDBJ whole genome shotgun (WGS) entry which is preliminary data.</text>
</comment>
<feature type="compositionally biased region" description="Basic residues" evidence="1">
    <location>
        <begin position="1"/>
        <end position="11"/>
    </location>
</feature>
<name>A0A9P9WFJ0_9PEZI</name>
<feature type="region of interest" description="Disordered" evidence="1">
    <location>
        <begin position="1"/>
        <end position="114"/>
    </location>
</feature>
<sequence>MATVLGKRKSRSAAAAEPAVSEEEAQAIFRRHFEAQFAPLPDSKPGKSSASADDDSEEEEDDDRADSLLSLSEDEEADGDEWDGLSESDETPEAAAVEVEVVDHTKPSTANPLAAALSKREAKAYLSSRVPTSLASSASAASKAKAKPTPTEEDSADLLKNDLALQRLLSESHLFNPSKVSSSLIGTSVDTTAHAGRNRHLATDLRLAALGSKASIYKQAKMPMAHRKGIEGAAAARESKRRREAKENGIILERPAAAKVKKGDRRLGSRDRAVDAPAVGKLRNGMLRLSKRDVEEIQGSGGGGRGGKMKRRRR</sequence>
<accession>A0A9P9WFJ0</accession>
<feature type="region of interest" description="Disordered" evidence="1">
    <location>
        <begin position="289"/>
        <end position="314"/>
    </location>
</feature>
<reference evidence="2" key="1">
    <citation type="submission" date="2021-03" db="EMBL/GenBank/DDBJ databases">
        <title>Revisited historic fungal species revealed as producer of novel bioactive compounds through whole genome sequencing and comparative genomics.</title>
        <authorList>
            <person name="Vignolle G.A."/>
            <person name="Hochenegger N."/>
            <person name="Mach R.L."/>
            <person name="Mach-Aigner A.R."/>
            <person name="Javad Rahimi M."/>
            <person name="Salim K.A."/>
            <person name="Chan C.M."/>
            <person name="Lim L.B.L."/>
            <person name="Cai F."/>
            <person name="Druzhinina I.S."/>
            <person name="U'Ren J.M."/>
            <person name="Derntl C."/>
        </authorList>
    </citation>
    <scope>NUCLEOTIDE SEQUENCE</scope>
    <source>
        <strain evidence="2">TUCIM 5799</strain>
    </source>
</reference>
<evidence type="ECO:0000313" key="3">
    <source>
        <dbReference type="Proteomes" id="UP000829685"/>
    </source>
</evidence>
<dbReference type="EMBL" id="JAFIMR010000030">
    <property type="protein sequence ID" value="KAI1861102.1"/>
    <property type="molecule type" value="Genomic_DNA"/>
</dbReference>
<feature type="compositionally biased region" description="Acidic residues" evidence="1">
    <location>
        <begin position="72"/>
        <end position="92"/>
    </location>
</feature>
<dbReference type="Proteomes" id="UP000829685">
    <property type="component" value="Unassembled WGS sequence"/>
</dbReference>
<dbReference type="InterPro" id="IPR027973">
    <property type="entry name" value="FSAF1-like"/>
</dbReference>
<evidence type="ECO:0000256" key="1">
    <source>
        <dbReference type="SAM" id="MobiDB-lite"/>
    </source>
</evidence>
<dbReference type="PANTHER" id="PTHR28096:SF1">
    <property type="entry name" value="PROTEIN FAF1"/>
    <property type="match status" value="1"/>
</dbReference>
<dbReference type="PANTHER" id="PTHR28096">
    <property type="entry name" value="PROTEIN FAF1"/>
    <property type="match status" value="1"/>
</dbReference>
<dbReference type="InterPro" id="IPR053030">
    <property type="entry name" value="Ribosomal_biogenesis_FAF1-like"/>
</dbReference>
<proteinExistence type="predicted"/>
<dbReference type="AlphaFoldDB" id="A0A9P9WFJ0"/>
<protein>
    <recommendedName>
        <fullName evidence="4">Protein FAF1</fullName>
    </recommendedName>
</protein>
<dbReference type="GO" id="GO:0005730">
    <property type="term" value="C:nucleolus"/>
    <property type="evidence" value="ECO:0007669"/>
    <property type="project" value="TreeGrafter"/>
</dbReference>
<evidence type="ECO:0000313" key="2">
    <source>
        <dbReference type="EMBL" id="KAI1861102.1"/>
    </source>
</evidence>
<evidence type="ECO:0008006" key="4">
    <source>
        <dbReference type="Google" id="ProtNLM"/>
    </source>
</evidence>
<dbReference type="Pfam" id="PF15375">
    <property type="entry name" value="FSAF1"/>
    <property type="match status" value="1"/>
</dbReference>
<gene>
    <name evidence="2" type="ORF">JX265_009721</name>
</gene>
<feature type="compositionally biased region" description="Acidic residues" evidence="1">
    <location>
        <begin position="52"/>
        <end position="64"/>
    </location>
</feature>
<feature type="region of interest" description="Disordered" evidence="1">
    <location>
        <begin position="128"/>
        <end position="158"/>
    </location>
</feature>
<organism evidence="2 3">
    <name type="scientific">Neoarthrinium moseri</name>
    <dbReference type="NCBI Taxonomy" id="1658444"/>
    <lineage>
        <taxon>Eukaryota</taxon>
        <taxon>Fungi</taxon>
        <taxon>Dikarya</taxon>
        <taxon>Ascomycota</taxon>
        <taxon>Pezizomycotina</taxon>
        <taxon>Sordariomycetes</taxon>
        <taxon>Xylariomycetidae</taxon>
        <taxon>Amphisphaeriales</taxon>
        <taxon>Apiosporaceae</taxon>
        <taxon>Neoarthrinium</taxon>
    </lineage>
</organism>